<keyword evidence="1" id="KW-0812">Transmembrane</keyword>
<proteinExistence type="predicted"/>
<evidence type="ECO:0000313" key="3">
    <source>
        <dbReference type="Proteomes" id="UP000078162"/>
    </source>
</evidence>
<protein>
    <submittedName>
        <fullName evidence="2">Uncharacterized protein</fullName>
    </submittedName>
</protein>
<name>A0A1A9HXC0_9CHLA</name>
<dbReference type="STRING" id="1806891.Cs308_0514"/>
<reference evidence="2 3" key="1">
    <citation type="submission" date="2016-03" db="EMBL/GenBank/DDBJ databases">
        <title>Culture-independent genomics supports pathogen discovery for uncultivable bacteria within the genus Chlamydia.</title>
        <authorList>
            <person name="Taylor-Brown A."/>
            <person name="Bachmann N.L."/>
            <person name="Borel N."/>
            <person name="Polkinghorne A."/>
        </authorList>
    </citation>
    <scope>NUCLEOTIDE SEQUENCE [LARGE SCALE GENOMIC DNA]</scope>
    <source>
        <strain evidence="2 3">2742-308</strain>
    </source>
</reference>
<sequence>MKNGEEKSTREIKKVIFFFFVFFVFIQINMLINKEVGCYNKRKKSPILLIYSKKMVA</sequence>
<gene>
    <name evidence="2" type="ORF">Cs308_0514</name>
</gene>
<feature type="transmembrane region" description="Helical" evidence="1">
    <location>
        <begin position="12"/>
        <end position="32"/>
    </location>
</feature>
<accession>A0A1A9HXC0</accession>
<dbReference type="EMBL" id="CP014639">
    <property type="protein sequence ID" value="ANH78684.1"/>
    <property type="molecule type" value="Genomic_DNA"/>
</dbReference>
<keyword evidence="1" id="KW-0472">Membrane</keyword>
<evidence type="ECO:0000313" key="2">
    <source>
        <dbReference type="EMBL" id="ANH78684.1"/>
    </source>
</evidence>
<dbReference type="Proteomes" id="UP000078162">
    <property type="component" value="Chromosome"/>
</dbReference>
<dbReference type="AlphaFoldDB" id="A0A1A9HXC0"/>
<keyword evidence="1" id="KW-1133">Transmembrane helix</keyword>
<organism evidence="2 3">
    <name type="scientific">Candidatus Chlamydia sanziniae</name>
    <dbReference type="NCBI Taxonomy" id="1806891"/>
    <lineage>
        <taxon>Bacteria</taxon>
        <taxon>Pseudomonadati</taxon>
        <taxon>Chlamydiota</taxon>
        <taxon>Chlamydiia</taxon>
        <taxon>Chlamydiales</taxon>
        <taxon>Chlamydiaceae</taxon>
        <taxon>Chlamydia/Chlamydophila group</taxon>
        <taxon>Chlamydia</taxon>
    </lineage>
</organism>
<keyword evidence="3" id="KW-1185">Reference proteome</keyword>
<dbReference type="KEGG" id="csaz:Cs308_0514"/>
<dbReference type="PATRIC" id="fig|1806891.3.peg.506"/>
<evidence type="ECO:0000256" key="1">
    <source>
        <dbReference type="SAM" id="Phobius"/>
    </source>
</evidence>